<dbReference type="EMBL" id="BMIL01000007">
    <property type="protein sequence ID" value="GGC69167.1"/>
    <property type="molecule type" value="Genomic_DNA"/>
</dbReference>
<accession>A0A916UE85</accession>
<keyword evidence="1" id="KW-1133">Transmembrane helix</keyword>
<dbReference type="Proteomes" id="UP000651668">
    <property type="component" value="Unassembled WGS sequence"/>
</dbReference>
<feature type="transmembrane region" description="Helical" evidence="1">
    <location>
        <begin position="7"/>
        <end position="24"/>
    </location>
</feature>
<keyword evidence="1" id="KW-0812">Transmembrane</keyword>
<dbReference type="RefSeq" id="WP_188627069.1">
    <property type="nucleotide sequence ID" value="NZ_BMIL01000007.1"/>
</dbReference>
<protein>
    <submittedName>
        <fullName evidence="2">Uncharacterized protein</fullName>
    </submittedName>
</protein>
<evidence type="ECO:0000313" key="3">
    <source>
        <dbReference type="Proteomes" id="UP000651668"/>
    </source>
</evidence>
<reference evidence="2" key="2">
    <citation type="submission" date="2020-09" db="EMBL/GenBank/DDBJ databases">
        <authorList>
            <person name="Sun Q."/>
            <person name="Zhou Y."/>
        </authorList>
    </citation>
    <scope>NUCLEOTIDE SEQUENCE</scope>
    <source>
        <strain evidence="2">CGMCC 1.15343</strain>
    </source>
</reference>
<reference evidence="2" key="1">
    <citation type="journal article" date="2014" name="Int. J. Syst. Evol. Microbiol.">
        <title>Complete genome sequence of Corynebacterium casei LMG S-19264T (=DSM 44701T), isolated from a smear-ripened cheese.</title>
        <authorList>
            <consortium name="US DOE Joint Genome Institute (JGI-PGF)"/>
            <person name="Walter F."/>
            <person name="Albersmeier A."/>
            <person name="Kalinowski J."/>
            <person name="Ruckert C."/>
        </authorList>
    </citation>
    <scope>NUCLEOTIDE SEQUENCE</scope>
    <source>
        <strain evidence="2">CGMCC 1.15343</strain>
    </source>
</reference>
<keyword evidence="1" id="KW-0472">Membrane</keyword>
<name>A0A916UE85_9SPHI</name>
<keyword evidence="3" id="KW-1185">Reference proteome</keyword>
<evidence type="ECO:0000256" key="1">
    <source>
        <dbReference type="SAM" id="Phobius"/>
    </source>
</evidence>
<comment type="caution">
    <text evidence="2">The sequence shown here is derived from an EMBL/GenBank/DDBJ whole genome shotgun (WGS) entry which is preliminary data.</text>
</comment>
<dbReference type="AlphaFoldDB" id="A0A916UE85"/>
<sequence length="55" mass="6281">MTSYKFVFLAGIAIVLLWLSAWIFNHYNPYAGILLAVTTVVISIIYLIKQNGKKY</sequence>
<evidence type="ECO:0000313" key="2">
    <source>
        <dbReference type="EMBL" id="GGC69167.1"/>
    </source>
</evidence>
<gene>
    <name evidence="2" type="ORF">GCM10011387_23220</name>
</gene>
<feature type="transmembrane region" description="Helical" evidence="1">
    <location>
        <begin position="30"/>
        <end position="48"/>
    </location>
</feature>
<organism evidence="2 3">
    <name type="scientific">Pedobacter quisquiliarum</name>
    <dbReference type="NCBI Taxonomy" id="1834438"/>
    <lineage>
        <taxon>Bacteria</taxon>
        <taxon>Pseudomonadati</taxon>
        <taxon>Bacteroidota</taxon>
        <taxon>Sphingobacteriia</taxon>
        <taxon>Sphingobacteriales</taxon>
        <taxon>Sphingobacteriaceae</taxon>
        <taxon>Pedobacter</taxon>
    </lineage>
</organism>
<proteinExistence type="predicted"/>